<evidence type="ECO:0000313" key="6">
    <source>
        <dbReference type="EMBL" id="BCS94475.1"/>
    </source>
</evidence>
<reference evidence="6 7" key="1">
    <citation type="submission" date="2021-02" db="EMBL/GenBank/DDBJ databases">
        <title>Complete genome of Desulfoluna sp. strain ASN36.</title>
        <authorList>
            <person name="Takahashi A."/>
            <person name="Kojima H."/>
            <person name="Fukui M."/>
        </authorList>
    </citation>
    <scope>NUCLEOTIDE SEQUENCE [LARGE SCALE GENOMIC DNA]</scope>
    <source>
        <strain evidence="6 7">ASN36</strain>
    </source>
</reference>
<keyword evidence="3 4" id="KW-0732">Signal</keyword>
<evidence type="ECO:0000256" key="1">
    <source>
        <dbReference type="ARBA" id="ARBA00005695"/>
    </source>
</evidence>
<comment type="similarity">
    <text evidence="1">Belongs to the bacterial solute-binding protein 5 family.</text>
</comment>
<sequence>MKRAFLIVMALLTLVVAPLHAETLPAGLTWLTNNEDPVFASPEAVKGGVFVSPIASFPLTFRTVGPDSNGGFRSNIGANQMSLIELHPNTERIIPSIATHWAFGDDKKTMYFKLNPRARWSDGEPVTADDFAYTLEFMRSKEIVAPWYNHYYSEEIEKVVVYDDHTLAVVSTRAEPDLHLKLNISPTPHHYFGELGKDFTARYNWKIVPNTGPYQISSFKKGKDVVFTRKKDWWAKDLRYNQNRFNVNKVIFRVIRDFNTQWEYFRKGRVDTFRITYPKYWHRKSDTDVVNNGYVERIWFYNDTRRTPQGLYLNEDREIFKDRNLRMAFAHAMNVDKVIQKVLRGDYFRLNHAYQGYGDYSDETIKARPYDINKVKALMTASGWARGGDGIWTKDGRRFSVEVTYSFDEVTERLVVLKEEAKKAGVEIKLQKLDSSAAFKKFLEKNHDVAMMAWSTNFRPRYWQSYHSDNAHKPQTNNITNTDNKELDEAIDRYHSSLDEEERKVLSRKIQRMLHEQAVFVPTMMVPYFRQAYWRWWRLPTPPGTKHSDDLFDPFGNGLFWYDKARHEETKQAMKKKKTFPPVTIIEETFKPL</sequence>
<dbReference type="EMBL" id="AP024488">
    <property type="protein sequence ID" value="BCS94475.1"/>
    <property type="molecule type" value="Genomic_DNA"/>
</dbReference>
<dbReference type="Gene3D" id="3.90.76.10">
    <property type="entry name" value="Dipeptide-binding Protein, Domain 1"/>
    <property type="match status" value="1"/>
</dbReference>
<dbReference type="Proteomes" id="UP001320148">
    <property type="component" value="Chromosome"/>
</dbReference>
<name>A0ABN6EZI6_9BACT</name>
<dbReference type="Gene3D" id="3.10.105.10">
    <property type="entry name" value="Dipeptide-binding Protein, Domain 3"/>
    <property type="match status" value="1"/>
</dbReference>
<accession>A0ABN6EZI6</accession>
<protein>
    <submittedName>
        <fullName evidence="6">ABC transporter substrate-binding protein</fullName>
    </submittedName>
</protein>
<gene>
    <name evidence="6" type="ORF">DSLASN_01070</name>
</gene>
<dbReference type="PANTHER" id="PTHR30290:SF9">
    <property type="entry name" value="OLIGOPEPTIDE-BINDING PROTEIN APPA"/>
    <property type="match status" value="1"/>
</dbReference>
<keyword evidence="7" id="KW-1185">Reference proteome</keyword>
<dbReference type="InterPro" id="IPR039424">
    <property type="entry name" value="SBP_5"/>
</dbReference>
<feature type="domain" description="Solute-binding protein family 5" evidence="5">
    <location>
        <begin position="93"/>
        <end position="466"/>
    </location>
</feature>
<feature type="chain" id="PRO_5046649084" evidence="4">
    <location>
        <begin position="22"/>
        <end position="593"/>
    </location>
</feature>
<dbReference type="Gene3D" id="3.40.190.10">
    <property type="entry name" value="Periplasmic binding protein-like II"/>
    <property type="match status" value="1"/>
</dbReference>
<dbReference type="SUPFAM" id="SSF53850">
    <property type="entry name" value="Periplasmic binding protein-like II"/>
    <property type="match status" value="1"/>
</dbReference>
<proteinExistence type="inferred from homology"/>
<evidence type="ECO:0000256" key="4">
    <source>
        <dbReference type="SAM" id="SignalP"/>
    </source>
</evidence>
<dbReference type="InterPro" id="IPR030678">
    <property type="entry name" value="Peptide/Ni-bd"/>
</dbReference>
<feature type="signal peptide" evidence="4">
    <location>
        <begin position="1"/>
        <end position="21"/>
    </location>
</feature>
<dbReference type="CDD" id="cd08497">
    <property type="entry name" value="MbnE-like"/>
    <property type="match status" value="1"/>
</dbReference>
<dbReference type="PIRSF" id="PIRSF002741">
    <property type="entry name" value="MppA"/>
    <property type="match status" value="1"/>
</dbReference>
<dbReference type="Pfam" id="PF00496">
    <property type="entry name" value="SBP_bac_5"/>
    <property type="match status" value="1"/>
</dbReference>
<dbReference type="InterPro" id="IPR000914">
    <property type="entry name" value="SBP_5_dom"/>
</dbReference>
<evidence type="ECO:0000256" key="3">
    <source>
        <dbReference type="ARBA" id="ARBA00022729"/>
    </source>
</evidence>
<dbReference type="PANTHER" id="PTHR30290">
    <property type="entry name" value="PERIPLASMIC BINDING COMPONENT OF ABC TRANSPORTER"/>
    <property type="match status" value="1"/>
</dbReference>
<evidence type="ECO:0000313" key="7">
    <source>
        <dbReference type="Proteomes" id="UP001320148"/>
    </source>
</evidence>
<evidence type="ECO:0000259" key="5">
    <source>
        <dbReference type="Pfam" id="PF00496"/>
    </source>
</evidence>
<keyword evidence="2" id="KW-0813">Transport</keyword>
<evidence type="ECO:0000256" key="2">
    <source>
        <dbReference type="ARBA" id="ARBA00022448"/>
    </source>
</evidence>
<dbReference type="RefSeq" id="WP_236890791.1">
    <property type="nucleotide sequence ID" value="NZ_AP024488.1"/>
</dbReference>
<organism evidence="6 7">
    <name type="scientific">Desulfoluna limicola</name>
    <dbReference type="NCBI Taxonomy" id="2810562"/>
    <lineage>
        <taxon>Bacteria</taxon>
        <taxon>Pseudomonadati</taxon>
        <taxon>Thermodesulfobacteriota</taxon>
        <taxon>Desulfobacteria</taxon>
        <taxon>Desulfobacterales</taxon>
        <taxon>Desulfolunaceae</taxon>
        <taxon>Desulfoluna</taxon>
    </lineage>
</organism>